<dbReference type="EMBL" id="CAJHIA010000033">
    <property type="protein sequence ID" value="CAD6449393.1"/>
    <property type="molecule type" value="Genomic_DNA"/>
</dbReference>
<sequence>MASIKDQPRSSANQKQGKREPVSIEQLCVGCIVWMPEQDSAKSARCIMPLCPCNHSELDENGSEHHLVILDIFKTDKDVRCHVGKVTSKVSKAKHFTARIKIHQESLASSTEQGDLDNGLYLETGELRKQSHVSLGHVYEVSASLFSTKKGVPAYDRRLSEQSYYHLLKLMGLEAATYERTKDVEEKGATTRSWIAETHAKISHSETLEARVIDLPNVSSTIGTAQRMAAFNSPVRPLPLNSQNRPSSPPQDSPTSQSSVSTASLQSPIYETPSYESPIYEQHSPHRRPISSRRGSVHSQMAHLSHSASTTTLRSSLISPGHDTRFAMADADARRQEALRQRAREEDDADTRRQDALRQRAREEDDADTRRQDALRQRAREEEDAAERDFIEKERQRVREEVAERERQRQQREIAEMEYQRQQEEAIERERQRIREEVLEREHQRQQQEEAKRERIRRNLEALEQEHQRVEKEAQEQERQRLHAEYLEKERQHKSRASLEAEHRIQKEHRRRSRDSVSTECEVRREAAMATRHYLEKMATMEQEHPPRKEGVPPHLRPGGATVERDYSRQTESTLQSEHGRTQTQRMGSGSSTTSGTWSSDYSRYSKYTRISEYTNTRITEYTRYTSEVVMHGVENAPWRAMSVGSVVVVCCYSYYSGSYEVGFEAAKGLAGSLRAVAGMASRVLVKAGKSLTRLRR</sequence>
<evidence type="ECO:0000313" key="3">
    <source>
        <dbReference type="Proteomes" id="UP000624404"/>
    </source>
</evidence>
<gene>
    <name evidence="2" type="ORF">SCLTRI_LOCUS9187</name>
</gene>
<dbReference type="Proteomes" id="UP000624404">
    <property type="component" value="Unassembled WGS sequence"/>
</dbReference>
<feature type="region of interest" description="Disordered" evidence="1">
    <location>
        <begin position="541"/>
        <end position="600"/>
    </location>
</feature>
<proteinExistence type="predicted"/>
<dbReference type="AlphaFoldDB" id="A0A8H2W2U6"/>
<feature type="compositionally biased region" description="Basic and acidic residues" evidence="1">
    <location>
        <begin position="514"/>
        <end position="524"/>
    </location>
</feature>
<reference evidence="2" key="1">
    <citation type="submission" date="2020-10" db="EMBL/GenBank/DDBJ databases">
        <authorList>
            <person name="Kusch S."/>
        </authorList>
    </citation>
    <scope>NUCLEOTIDE SEQUENCE</scope>
    <source>
        <strain evidence="2">SwB9</strain>
    </source>
</reference>
<feature type="compositionally biased region" description="Basic and acidic residues" evidence="1">
    <location>
        <begin position="486"/>
        <end position="505"/>
    </location>
</feature>
<evidence type="ECO:0000313" key="2">
    <source>
        <dbReference type="EMBL" id="CAD6449393.1"/>
    </source>
</evidence>
<feature type="compositionally biased region" description="Low complexity" evidence="1">
    <location>
        <begin position="588"/>
        <end position="600"/>
    </location>
</feature>
<evidence type="ECO:0000256" key="1">
    <source>
        <dbReference type="SAM" id="MobiDB-lite"/>
    </source>
</evidence>
<keyword evidence="3" id="KW-1185">Reference proteome</keyword>
<accession>A0A8H2W2U6</accession>
<feature type="region of interest" description="Disordered" evidence="1">
    <location>
        <begin position="333"/>
        <end position="387"/>
    </location>
</feature>
<comment type="caution">
    <text evidence="2">The sequence shown here is derived from an EMBL/GenBank/DDBJ whole genome shotgun (WGS) entry which is preliminary data.</text>
</comment>
<feature type="compositionally biased region" description="Basic and acidic residues" evidence="1">
    <location>
        <begin position="542"/>
        <end position="552"/>
    </location>
</feature>
<feature type="region of interest" description="Disordered" evidence="1">
    <location>
        <begin position="234"/>
        <end position="318"/>
    </location>
</feature>
<feature type="compositionally biased region" description="Polar residues" evidence="1">
    <location>
        <begin position="570"/>
        <end position="587"/>
    </location>
</feature>
<protein>
    <submittedName>
        <fullName evidence="2">E814ae15-6b5f-4d11-af72-3b0ae18b905b</fullName>
    </submittedName>
</protein>
<feature type="compositionally biased region" description="Polar residues" evidence="1">
    <location>
        <begin position="306"/>
        <end position="318"/>
    </location>
</feature>
<dbReference type="OrthoDB" id="3537171at2759"/>
<organism evidence="2 3">
    <name type="scientific">Sclerotinia trifoliorum</name>
    <dbReference type="NCBI Taxonomy" id="28548"/>
    <lineage>
        <taxon>Eukaryota</taxon>
        <taxon>Fungi</taxon>
        <taxon>Dikarya</taxon>
        <taxon>Ascomycota</taxon>
        <taxon>Pezizomycotina</taxon>
        <taxon>Leotiomycetes</taxon>
        <taxon>Helotiales</taxon>
        <taxon>Sclerotiniaceae</taxon>
        <taxon>Sclerotinia</taxon>
    </lineage>
</organism>
<feature type="region of interest" description="Disordered" evidence="1">
    <location>
        <begin position="486"/>
        <end position="524"/>
    </location>
</feature>
<name>A0A8H2W2U6_9HELO</name>
<feature type="compositionally biased region" description="Low complexity" evidence="1">
    <location>
        <begin position="253"/>
        <end position="268"/>
    </location>
</feature>